<dbReference type="AlphaFoldDB" id="A0A2M9ZHC4"/>
<gene>
    <name evidence="1" type="ORF">CH371_01525</name>
</gene>
<organism evidence="1 2">
    <name type="scientific">Leptospira wolffii</name>
    <dbReference type="NCBI Taxonomy" id="409998"/>
    <lineage>
        <taxon>Bacteria</taxon>
        <taxon>Pseudomonadati</taxon>
        <taxon>Spirochaetota</taxon>
        <taxon>Spirochaetia</taxon>
        <taxon>Leptospirales</taxon>
        <taxon>Leptospiraceae</taxon>
        <taxon>Leptospira</taxon>
    </lineage>
</organism>
<comment type="caution">
    <text evidence="1">The sequence shown here is derived from an EMBL/GenBank/DDBJ whole genome shotgun (WGS) entry which is preliminary data.</text>
</comment>
<reference evidence="1 2" key="1">
    <citation type="submission" date="2017-07" db="EMBL/GenBank/DDBJ databases">
        <title>Leptospira spp. isolated from tropical soils.</title>
        <authorList>
            <person name="Thibeaux R."/>
            <person name="Iraola G."/>
            <person name="Ferres I."/>
            <person name="Bierque E."/>
            <person name="Girault D."/>
            <person name="Soupe-Gilbert M.-E."/>
            <person name="Picardeau M."/>
            <person name="Goarant C."/>
        </authorList>
    </citation>
    <scope>NUCLEOTIDE SEQUENCE [LARGE SCALE GENOMIC DNA]</scope>
    <source>
        <strain evidence="1 2">FH2-C-A2</strain>
    </source>
</reference>
<protein>
    <submittedName>
        <fullName evidence="1">Uncharacterized protein</fullName>
    </submittedName>
</protein>
<dbReference type="Proteomes" id="UP000231912">
    <property type="component" value="Unassembled WGS sequence"/>
</dbReference>
<sequence>MKNQRFKSYIPFLLLLLSPIVTALALVPSLPKKLEKEKTERNKSSVTAPKSVCCELDDKSEPGLRLARICQGEKETRFIFKYDVPSAGACEILENVTLEDDSGKKYKGVGSQGIPRCGAEKRWKVEEFVWVFEKMDSGSKYFNLYEKDLEGMPGWKWNQVDLSHCKF</sequence>
<dbReference type="EMBL" id="NPDT01000001">
    <property type="protein sequence ID" value="PJZ67839.1"/>
    <property type="molecule type" value="Genomic_DNA"/>
</dbReference>
<evidence type="ECO:0000313" key="2">
    <source>
        <dbReference type="Proteomes" id="UP000231912"/>
    </source>
</evidence>
<evidence type="ECO:0000313" key="1">
    <source>
        <dbReference type="EMBL" id="PJZ67839.1"/>
    </source>
</evidence>
<accession>A0A2M9ZHC4</accession>
<name>A0A2M9ZHC4_9LEPT</name>
<proteinExistence type="predicted"/>
<dbReference type="RefSeq" id="WP_100758247.1">
    <property type="nucleotide sequence ID" value="NZ_NPDT01000001.1"/>
</dbReference>